<sequence length="168" mass="18347">VQRALGKMGRSHPHEEGVHPVEVEKIEQDGTATPVEPEMFASAVLRPIPDAAAEEGGLKAPHRPRPLDLKQQQQQQHVAAAAPLSPSRPRSPWGRLDPYESDEVRRPGRLGSARLGQGWAVGPWTPKDGLCARRRLPLELCKIPWQACRPCPGAQFGMGLPSLKPSDC</sequence>
<feature type="compositionally biased region" description="Basic and acidic residues" evidence="1">
    <location>
        <begin position="12"/>
        <end position="23"/>
    </location>
</feature>
<keyword evidence="3" id="KW-1185">Reference proteome</keyword>
<organism evidence="2 3">
    <name type="scientific">Varanus komodoensis</name>
    <name type="common">Komodo dragon</name>
    <dbReference type="NCBI Taxonomy" id="61221"/>
    <lineage>
        <taxon>Eukaryota</taxon>
        <taxon>Metazoa</taxon>
        <taxon>Chordata</taxon>
        <taxon>Craniata</taxon>
        <taxon>Vertebrata</taxon>
        <taxon>Euteleostomi</taxon>
        <taxon>Lepidosauria</taxon>
        <taxon>Squamata</taxon>
        <taxon>Bifurcata</taxon>
        <taxon>Unidentata</taxon>
        <taxon>Episquamata</taxon>
        <taxon>Toxicofera</taxon>
        <taxon>Anguimorpha</taxon>
        <taxon>Paleoanguimorpha</taxon>
        <taxon>Varanoidea</taxon>
        <taxon>Varanidae</taxon>
        <taxon>Varanus</taxon>
    </lineage>
</organism>
<protein>
    <submittedName>
        <fullName evidence="2">Uncharacterized protein</fullName>
    </submittedName>
</protein>
<evidence type="ECO:0000256" key="1">
    <source>
        <dbReference type="SAM" id="MobiDB-lite"/>
    </source>
</evidence>
<reference evidence="2" key="1">
    <citation type="submission" date="2025-08" db="UniProtKB">
        <authorList>
            <consortium name="Ensembl"/>
        </authorList>
    </citation>
    <scope>IDENTIFICATION</scope>
</reference>
<feature type="compositionally biased region" description="Low complexity" evidence="1">
    <location>
        <begin position="71"/>
        <end position="92"/>
    </location>
</feature>
<dbReference type="Proteomes" id="UP000694545">
    <property type="component" value="Unplaced"/>
</dbReference>
<evidence type="ECO:0000313" key="3">
    <source>
        <dbReference type="Proteomes" id="UP000694545"/>
    </source>
</evidence>
<dbReference type="Ensembl" id="ENSVKKT00000005137.1">
    <property type="protein sequence ID" value="ENSVKKP00000004999.1"/>
    <property type="gene ID" value="ENSVKKG00000003711.1"/>
</dbReference>
<dbReference type="AlphaFoldDB" id="A0A8D2IS24"/>
<accession>A0A8D2IS24</accession>
<name>A0A8D2IS24_VARKO</name>
<proteinExistence type="predicted"/>
<evidence type="ECO:0000313" key="2">
    <source>
        <dbReference type="Ensembl" id="ENSVKKP00000004999.1"/>
    </source>
</evidence>
<feature type="region of interest" description="Disordered" evidence="1">
    <location>
        <begin position="45"/>
        <end position="118"/>
    </location>
</feature>
<feature type="region of interest" description="Disordered" evidence="1">
    <location>
        <begin position="1"/>
        <end position="23"/>
    </location>
</feature>
<reference evidence="2" key="2">
    <citation type="submission" date="2025-09" db="UniProtKB">
        <authorList>
            <consortium name="Ensembl"/>
        </authorList>
    </citation>
    <scope>IDENTIFICATION</scope>
</reference>